<keyword evidence="2" id="KW-1185">Reference proteome</keyword>
<dbReference type="EMBL" id="JAUHHV010000007">
    <property type="protein sequence ID" value="KAK1417857.1"/>
    <property type="molecule type" value="Genomic_DNA"/>
</dbReference>
<accession>A0AAD8NQU3</accession>
<evidence type="ECO:0000313" key="1">
    <source>
        <dbReference type="EMBL" id="KAK1417857.1"/>
    </source>
</evidence>
<evidence type="ECO:0000313" key="2">
    <source>
        <dbReference type="Proteomes" id="UP001229421"/>
    </source>
</evidence>
<protein>
    <submittedName>
        <fullName evidence="1">Uncharacterized protein</fullName>
    </submittedName>
</protein>
<sequence>MPRALFICCKRPYVIHNDLSAFYRPDHYFNFIPRSTDMMWVILASHSRTLCGNAIPIELPKQSMSEPRT</sequence>
<comment type="caution">
    <text evidence="1">The sequence shown here is derived from an EMBL/GenBank/DDBJ whole genome shotgun (WGS) entry which is preliminary data.</text>
</comment>
<proteinExistence type="predicted"/>
<gene>
    <name evidence="1" type="ORF">QVD17_26991</name>
</gene>
<dbReference type="AlphaFoldDB" id="A0AAD8NQU3"/>
<name>A0AAD8NQU3_TARER</name>
<reference evidence="1" key="1">
    <citation type="journal article" date="2023" name="bioRxiv">
        <title>Improved chromosome-level genome assembly for marigold (Tagetes erecta).</title>
        <authorList>
            <person name="Jiang F."/>
            <person name="Yuan L."/>
            <person name="Wang S."/>
            <person name="Wang H."/>
            <person name="Xu D."/>
            <person name="Wang A."/>
            <person name="Fan W."/>
        </authorList>
    </citation>
    <scope>NUCLEOTIDE SEQUENCE</scope>
    <source>
        <strain evidence="1">WSJ</strain>
        <tissue evidence="1">Leaf</tissue>
    </source>
</reference>
<dbReference type="Proteomes" id="UP001229421">
    <property type="component" value="Unassembled WGS sequence"/>
</dbReference>
<organism evidence="1 2">
    <name type="scientific">Tagetes erecta</name>
    <name type="common">African marigold</name>
    <dbReference type="NCBI Taxonomy" id="13708"/>
    <lineage>
        <taxon>Eukaryota</taxon>
        <taxon>Viridiplantae</taxon>
        <taxon>Streptophyta</taxon>
        <taxon>Embryophyta</taxon>
        <taxon>Tracheophyta</taxon>
        <taxon>Spermatophyta</taxon>
        <taxon>Magnoliopsida</taxon>
        <taxon>eudicotyledons</taxon>
        <taxon>Gunneridae</taxon>
        <taxon>Pentapetalae</taxon>
        <taxon>asterids</taxon>
        <taxon>campanulids</taxon>
        <taxon>Asterales</taxon>
        <taxon>Asteraceae</taxon>
        <taxon>Asteroideae</taxon>
        <taxon>Heliantheae alliance</taxon>
        <taxon>Tageteae</taxon>
        <taxon>Tagetes</taxon>
    </lineage>
</organism>